<gene>
    <name evidence="2" type="ORF">BDP27DRAFT_1366508</name>
</gene>
<proteinExistence type="predicted"/>
<feature type="region of interest" description="Disordered" evidence="1">
    <location>
        <begin position="93"/>
        <end position="122"/>
    </location>
</feature>
<dbReference type="Proteomes" id="UP000772434">
    <property type="component" value="Unassembled WGS sequence"/>
</dbReference>
<evidence type="ECO:0000256" key="1">
    <source>
        <dbReference type="SAM" id="MobiDB-lite"/>
    </source>
</evidence>
<dbReference type="AlphaFoldDB" id="A0A9P5U455"/>
<evidence type="ECO:0000313" key="3">
    <source>
        <dbReference type="Proteomes" id="UP000772434"/>
    </source>
</evidence>
<comment type="caution">
    <text evidence="2">The sequence shown here is derived from an EMBL/GenBank/DDBJ whole genome shotgun (WGS) entry which is preliminary data.</text>
</comment>
<feature type="region of interest" description="Disordered" evidence="1">
    <location>
        <begin position="529"/>
        <end position="552"/>
    </location>
</feature>
<dbReference type="OrthoDB" id="3049189at2759"/>
<name>A0A9P5U455_9AGAR</name>
<feature type="compositionally biased region" description="Polar residues" evidence="1">
    <location>
        <begin position="93"/>
        <end position="103"/>
    </location>
</feature>
<keyword evidence="3" id="KW-1185">Reference proteome</keyword>
<organism evidence="2 3">
    <name type="scientific">Rhodocollybia butyracea</name>
    <dbReference type="NCBI Taxonomy" id="206335"/>
    <lineage>
        <taxon>Eukaryota</taxon>
        <taxon>Fungi</taxon>
        <taxon>Dikarya</taxon>
        <taxon>Basidiomycota</taxon>
        <taxon>Agaricomycotina</taxon>
        <taxon>Agaricomycetes</taxon>
        <taxon>Agaricomycetidae</taxon>
        <taxon>Agaricales</taxon>
        <taxon>Marasmiineae</taxon>
        <taxon>Omphalotaceae</taxon>
        <taxon>Rhodocollybia</taxon>
    </lineage>
</organism>
<sequence>MTKPKPLNFDAQDEKVLFPSIEGGFEVIDLTQYDAKSLGQLCKQYNLHSKGRGGQGYLNALREFSKNPTMTTGNSEISAANVVRKNHLGAQITSKPPKRQTQLSKRRDALTSRPSDTPGVLGRGVDLETWISGIDRLEYELCATKGLTPGTYTNIRLSPQTRIDPNFKPAMGTLAELTPSTIQTTPGPSSIVAYPSINLSPPPISQPPRSFVTTVPLEVTQAPLFRINDSKSSATSVFPTLQPAISSPTLLLRLAGNQCLNISHTDIPATPIVRFGKCITVYVQRLASIWDDNLISWNPTYCPVVVRGVPIAAKYWPKIFKHSHRWSHAFRTLWLSWSNLKLLNTRCHDFGKYTVIAPNFAKFMTFCAKNGKTRNIHCFYKLKMTIQRISRQYFPIVKANAKGYCKEVAKVAGSIFEQHASNVRAPSPILPNGNNNGISPLLLQGSYYIVLERATIEMSLGTRACHIQGARQYCGCAGKCEPILRACGTVRANITGVRDSARQSASVRVKVREQVRVAKRMYTRLADPAPAHSRTARMLAPAARKNHPPDLM</sequence>
<dbReference type="EMBL" id="JADNRY010000106">
    <property type="protein sequence ID" value="KAF9065254.1"/>
    <property type="molecule type" value="Genomic_DNA"/>
</dbReference>
<accession>A0A9P5U455</accession>
<protein>
    <recommendedName>
        <fullName evidence="4">SAP domain-containing protein</fullName>
    </recommendedName>
</protein>
<evidence type="ECO:0000313" key="2">
    <source>
        <dbReference type="EMBL" id="KAF9065254.1"/>
    </source>
</evidence>
<evidence type="ECO:0008006" key="4">
    <source>
        <dbReference type="Google" id="ProtNLM"/>
    </source>
</evidence>
<reference evidence="2" key="1">
    <citation type="submission" date="2020-11" db="EMBL/GenBank/DDBJ databases">
        <authorList>
            <consortium name="DOE Joint Genome Institute"/>
            <person name="Ahrendt S."/>
            <person name="Riley R."/>
            <person name="Andreopoulos W."/>
            <person name="Labutti K."/>
            <person name="Pangilinan J."/>
            <person name="Ruiz-Duenas F.J."/>
            <person name="Barrasa J.M."/>
            <person name="Sanchez-Garcia M."/>
            <person name="Camarero S."/>
            <person name="Miyauchi S."/>
            <person name="Serrano A."/>
            <person name="Linde D."/>
            <person name="Babiker R."/>
            <person name="Drula E."/>
            <person name="Ayuso-Fernandez I."/>
            <person name="Pacheco R."/>
            <person name="Padilla G."/>
            <person name="Ferreira P."/>
            <person name="Barriuso J."/>
            <person name="Kellner H."/>
            <person name="Castanera R."/>
            <person name="Alfaro M."/>
            <person name="Ramirez L."/>
            <person name="Pisabarro A.G."/>
            <person name="Kuo A."/>
            <person name="Tritt A."/>
            <person name="Lipzen A."/>
            <person name="He G."/>
            <person name="Yan M."/>
            <person name="Ng V."/>
            <person name="Cullen D."/>
            <person name="Martin F."/>
            <person name="Rosso M.-N."/>
            <person name="Henrissat B."/>
            <person name="Hibbett D."/>
            <person name="Martinez A.T."/>
            <person name="Grigoriev I.V."/>
        </authorList>
    </citation>
    <scope>NUCLEOTIDE SEQUENCE</scope>
    <source>
        <strain evidence="2">AH 40177</strain>
    </source>
</reference>